<evidence type="ECO:0000313" key="3">
    <source>
        <dbReference type="EMBL" id="CUV04074.1"/>
    </source>
</evidence>
<dbReference type="PANTHER" id="PTHR45735">
    <property type="entry name" value="CLEAVAGE STIMULATION FACTOR SUBUNIT 2"/>
    <property type="match status" value="1"/>
</dbReference>
<dbReference type="GO" id="GO:0003729">
    <property type="term" value="F:mRNA binding"/>
    <property type="evidence" value="ECO:0007669"/>
    <property type="project" value="TreeGrafter"/>
</dbReference>
<evidence type="ECO:0000256" key="1">
    <source>
        <dbReference type="PROSITE-ProRule" id="PRU00176"/>
    </source>
</evidence>
<dbReference type="Pfam" id="PF14327">
    <property type="entry name" value="CSTF2_hinge"/>
    <property type="match status" value="1"/>
</dbReference>
<gene>
    <name evidence="3" type="ORF">CHUDEA1_1310</name>
    <name evidence="4" type="ORF">GY17_00001136</name>
</gene>
<dbReference type="InterPro" id="IPR035979">
    <property type="entry name" value="RBD_domain_sf"/>
</dbReference>
<dbReference type="VEuPathDB" id="CryptoDB:CHUDEA1_1310"/>
<keyword evidence="5" id="KW-1185">Reference proteome</keyword>
<accession>A0A0S4TAQ9</accession>
<name>A0A0S4TAQ9_CRYHO</name>
<protein>
    <submittedName>
        <fullName evidence="4">Cleavage stimulation factor with RNA recognition motif domain</fullName>
    </submittedName>
</protein>
<dbReference type="GO" id="GO:0005847">
    <property type="term" value="C:mRNA cleavage and polyadenylation specificity factor complex"/>
    <property type="evidence" value="ECO:0007669"/>
    <property type="project" value="TreeGrafter"/>
</dbReference>
<dbReference type="PROSITE" id="PS50102">
    <property type="entry name" value="RRM"/>
    <property type="match status" value="1"/>
</dbReference>
<reference evidence="4 5" key="1">
    <citation type="submission" date="2014-11" db="EMBL/GenBank/DDBJ databases">
        <title>Comparative genomic analysis of Cryptosporidium hominis reveals occurrence of genetic recombination in virulent subtypes.</title>
        <authorList>
            <person name="Guo Y."/>
            <person name="Tang K."/>
            <person name="Frace M."/>
            <person name="Li N."/>
            <person name="Roellig D.M."/>
            <person name="Sammons S."/>
            <person name="Knipe K."/>
            <person name="Rowe L."/>
            <person name="Feng Y."/>
            <person name="Xiao L."/>
        </authorList>
    </citation>
    <scope>NUCLEOTIDE SEQUENCE [LARGE SCALE GENOMIC DNA]</scope>
    <source>
        <strain evidence="4">30976</strain>
    </source>
</reference>
<dbReference type="OrthoDB" id="272703at2759"/>
<evidence type="ECO:0000259" key="2">
    <source>
        <dbReference type="PROSITE" id="PS50102"/>
    </source>
</evidence>
<dbReference type="SUPFAM" id="SSF54928">
    <property type="entry name" value="RNA-binding domain, RBD"/>
    <property type="match status" value="1"/>
</dbReference>
<dbReference type="InterPro" id="IPR031721">
    <property type="entry name" value="Partial_CstF"/>
</dbReference>
<sequence>MHSSGGSQVWVGNVPFDATEDELREVMNSAGPVLSMRIVHDKDTGLSRGFSFCEYRDIETCIMAIKSLNGYELRGRSIRVDWASQDMRSRYNHLVVNNTSGAAPVTATTQGGIGMGQQGTEGLHHPISLTAPSHVQQIQEDGTSMPSIPNNNANFDNISSEIIQLVQGMTVSQLYYLIGHMQKLVVQNPETARSILLDNPQFCYALLHSQFILGMVNEPFVPLNQEQLNKANEIRTKVLALRNENSNINIKNLGEDVSVLIEEIANNPNPALLQALGSIQPNSVAQWTEEEKSKILAIQQALKNRGLIN</sequence>
<dbReference type="SMART" id="SM00360">
    <property type="entry name" value="RRM"/>
    <property type="match status" value="1"/>
</dbReference>
<dbReference type="VEuPathDB" id="CryptoDB:ChTU502y2012_411g0165"/>
<reference evidence="3" key="2">
    <citation type="submission" date="2015-08" db="EMBL/GenBank/DDBJ databases">
        <authorList>
            <person name="Babu N.S."/>
            <person name="Beckwith C.J."/>
            <person name="Beseler K.G."/>
            <person name="Brison A."/>
            <person name="Carone J.V."/>
            <person name="Caskin T.P."/>
            <person name="Diamond M."/>
            <person name="Durham M.E."/>
            <person name="Foxe J.M."/>
            <person name="Go M."/>
            <person name="Henderson B.A."/>
            <person name="Jones I.B."/>
            <person name="McGettigan J.A."/>
            <person name="Micheletti S.J."/>
            <person name="Nasrallah M.E."/>
            <person name="Ortiz D."/>
            <person name="Piller C.R."/>
            <person name="Privatt S.R."/>
            <person name="Schneider S.L."/>
            <person name="Sharp S."/>
            <person name="Smith T.C."/>
            <person name="Stanton J.D."/>
            <person name="Ullery H.E."/>
            <person name="Wilson R.J."/>
            <person name="Serrano M.G."/>
            <person name="Buck G."/>
            <person name="Lee V."/>
            <person name="Wang Y."/>
            <person name="Carvalho R."/>
            <person name="Voegtly L."/>
            <person name="Shi R."/>
            <person name="Duckworth R."/>
            <person name="Johnson A."/>
            <person name="Loviza R."/>
            <person name="Walstead R."/>
            <person name="Shah Z."/>
            <person name="Kiflezghi M."/>
            <person name="Wade K."/>
            <person name="Ball S.L."/>
            <person name="Bradley K.W."/>
            <person name="Asai D.J."/>
            <person name="Bowman C.A."/>
            <person name="Russell D.A."/>
            <person name="Pope W.H."/>
            <person name="Jacobs-Sera D."/>
            <person name="Hendrix R.W."/>
            <person name="Hatfull G.F."/>
        </authorList>
    </citation>
    <scope>NUCLEOTIDE SEQUENCE [LARGE SCALE GENOMIC DNA]</scope>
</reference>
<dbReference type="EMBL" id="LN877947">
    <property type="protein sequence ID" value="CUV04074.1"/>
    <property type="molecule type" value="Genomic_DNA"/>
</dbReference>
<dbReference type="Proteomes" id="UP001429100">
    <property type="component" value="Unassembled WGS sequence"/>
</dbReference>
<dbReference type="Pfam" id="PF00076">
    <property type="entry name" value="RRM_1"/>
    <property type="match status" value="1"/>
</dbReference>
<dbReference type="VEuPathDB" id="CryptoDB:Chro.10152"/>
<feature type="domain" description="RRM" evidence="2">
    <location>
        <begin position="7"/>
        <end position="85"/>
    </location>
</feature>
<dbReference type="Gene3D" id="3.30.70.330">
    <property type="match status" value="1"/>
</dbReference>
<organism evidence="3">
    <name type="scientific">Cryptosporidium hominis</name>
    <dbReference type="NCBI Taxonomy" id="237895"/>
    <lineage>
        <taxon>Eukaryota</taxon>
        <taxon>Sar</taxon>
        <taxon>Alveolata</taxon>
        <taxon>Apicomplexa</taxon>
        <taxon>Conoidasida</taxon>
        <taxon>Coccidia</taxon>
        <taxon>Eucoccidiorida</taxon>
        <taxon>Eimeriorina</taxon>
        <taxon>Cryptosporidiidae</taxon>
        <taxon>Cryptosporidium</taxon>
    </lineage>
</organism>
<dbReference type="EMBL" id="JTAI01000044">
    <property type="protein sequence ID" value="PPS96955.1"/>
    <property type="molecule type" value="Genomic_DNA"/>
</dbReference>
<dbReference type="InterPro" id="IPR012677">
    <property type="entry name" value="Nucleotide-bd_a/b_plait_sf"/>
</dbReference>
<reference evidence="4 5" key="3">
    <citation type="submission" date="2017-10" db="EMBL/GenBank/DDBJ databases">
        <title>Consistent, comparative and evidence-based genome annotation and re-annotation for the closely-related species, Cryptosporidium parvum, C. hominis and C. tyzzeri.</title>
        <authorList>
            <person name="Baptista R.P."/>
            <person name="Li Y."/>
            <person name="Sateriale A."/>
            <person name="Striepen B."/>
            <person name="Kissinger J.C."/>
        </authorList>
    </citation>
    <scope>NUCLEOTIDE SEQUENCE [LARGE SCALE GENOMIC DNA]</scope>
    <source>
        <strain evidence="4">30976</strain>
    </source>
</reference>
<dbReference type="VEuPathDB" id="CryptoDB:GY17_00001136"/>
<dbReference type="Pfam" id="PF15861">
    <property type="entry name" value="partial_CstF"/>
    <property type="match status" value="1"/>
</dbReference>
<dbReference type="InterPro" id="IPR000504">
    <property type="entry name" value="RRM_dom"/>
</dbReference>
<dbReference type="CDD" id="cd12398">
    <property type="entry name" value="RRM_CSTF2_RNA15_like"/>
    <property type="match status" value="1"/>
</dbReference>
<dbReference type="AlphaFoldDB" id="A0A0S4TAQ9"/>
<evidence type="ECO:0000313" key="5">
    <source>
        <dbReference type="Proteomes" id="UP001429100"/>
    </source>
</evidence>
<dbReference type="PANTHER" id="PTHR45735:SF2">
    <property type="entry name" value="CLEAVAGE STIMULATION FACTOR SUBUNIT 2"/>
    <property type="match status" value="1"/>
</dbReference>
<dbReference type="InterPro" id="IPR025742">
    <property type="entry name" value="CSTF2_hinge"/>
</dbReference>
<dbReference type="Proteomes" id="UP000199752">
    <property type="component" value="Chromosome 1"/>
</dbReference>
<keyword evidence="1" id="KW-0694">RNA-binding</keyword>
<evidence type="ECO:0000313" key="4">
    <source>
        <dbReference type="EMBL" id="PPS96955.1"/>
    </source>
</evidence>
<proteinExistence type="predicted"/>